<dbReference type="GO" id="GO:0005525">
    <property type="term" value="F:GTP binding"/>
    <property type="evidence" value="ECO:0007669"/>
    <property type="project" value="InterPro"/>
</dbReference>
<evidence type="ECO:0000256" key="1">
    <source>
        <dbReference type="ARBA" id="ARBA00022741"/>
    </source>
</evidence>
<dbReference type="NCBIfam" id="TIGR00231">
    <property type="entry name" value="small_GTP"/>
    <property type="match status" value="1"/>
</dbReference>
<dbReference type="Gene3D" id="3.40.50.300">
    <property type="entry name" value="P-loop containing nucleotide triphosphate hydrolases"/>
    <property type="match status" value="1"/>
</dbReference>
<dbReference type="CDD" id="cd00154">
    <property type="entry name" value="Rab"/>
    <property type="match status" value="1"/>
</dbReference>
<dbReference type="PANTHER" id="PTHR47978">
    <property type="match status" value="1"/>
</dbReference>
<dbReference type="AlphaFoldDB" id="A0A7S0YD33"/>
<evidence type="ECO:0000313" key="2">
    <source>
        <dbReference type="EMBL" id="CAD8769878.1"/>
    </source>
</evidence>
<protein>
    <submittedName>
        <fullName evidence="2">Uncharacterized protein</fullName>
    </submittedName>
</protein>
<dbReference type="GO" id="GO:0003924">
    <property type="term" value="F:GTPase activity"/>
    <property type="evidence" value="ECO:0007669"/>
    <property type="project" value="InterPro"/>
</dbReference>
<proteinExistence type="predicted"/>
<dbReference type="PRINTS" id="PR00449">
    <property type="entry name" value="RASTRNSFRMNG"/>
</dbReference>
<dbReference type="SMART" id="SM00174">
    <property type="entry name" value="RHO"/>
    <property type="match status" value="1"/>
</dbReference>
<dbReference type="PROSITE" id="PS51419">
    <property type="entry name" value="RAB"/>
    <property type="match status" value="1"/>
</dbReference>
<sequence>MSKPTDITATLRCKIAILGDCMVGKTALISMFKSKKQKFPKEYQLTHDVDISTVEVLIPDTTISVQMYIYDTSGNDLYKDQLAAYWNGIYYAILVYDVSNFASFDSCKQWFETLKQARVNKDRAIKVVLCGTKTDLPKQRHAVTAETAEKFAESIGAEHIRVSSLPPGEDVENPFMVIAKTLHKNYEDSVASFKTACGNYT</sequence>
<dbReference type="InterPro" id="IPR027417">
    <property type="entry name" value="P-loop_NTPase"/>
</dbReference>
<keyword evidence="1" id="KW-0547">Nucleotide-binding</keyword>
<dbReference type="SUPFAM" id="SSF52540">
    <property type="entry name" value="P-loop containing nucleoside triphosphate hydrolases"/>
    <property type="match status" value="1"/>
</dbReference>
<dbReference type="InterPro" id="IPR005225">
    <property type="entry name" value="Small_GTP-bd"/>
</dbReference>
<dbReference type="SMART" id="SM00175">
    <property type="entry name" value="RAB"/>
    <property type="match status" value="1"/>
</dbReference>
<organism evidence="2">
    <name type="scientific">Polytomella parva</name>
    <dbReference type="NCBI Taxonomy" id="51329"/>
    <lineage>
        <taxon>Eukaryota</taxon>
        <taxon>Viridiplantae</taxon>
        <taxon>Chlorophyta</taxon>
        <taxon>core chlorophytes</taxon>
        <taxon>Chlorophyceae</taxon>
        <taxon>CS clade</taxon>
        <taxon>Chlamydomonadales</taxon>
        <taxon>Chlamydomonadaceae</taxon>
        <taxon>Polytomella</taxon>
    </lineage>
</organism>
<dbReference type="InterPro" id="IPR001806">
    <property type="entry name" value="Small_GTPase"/>
</dbReference>
<dbReference type="EMBL" id="HBFM01009858">
    <property type="protein sequence ID" value="CAD8769878.1"/>
    <property type="molecule type" value="Transcribed_RNA"/>
</dbReference>
<name>A0A7S0YD33_9CHLO</name>
<reference evidence="2" key="1">
    <citation type="submission" date="2021-01" db="EMBL/GenBank/DDBJ databases">
        <authorList>
            <person name="Corre E."/>
            <person name="Pelletier E."/>
            <person name="Niang G."/>
            <person name="Scheremetjew M."/>
            <person name="Finn R."/>
            <person name="Kale V."/>
            <person name="Holt S."/>
            <person name="Cochrane G."/>
            <person name="Meng A."/>
            <person name="Brown T."/>
            <person name="Cohen L."/>
        </authorList>
    </citation>
    <scope>NUCLEOTIDE SEQUENCE</scope>
    <source>
        <strain evidence="2">SAG 63-3</strain>
    </source>
</reference>
<dbReference type="FunFam" id="3.40.50.300:FF:001447">
    <property type="entry name" value="Ras-related protein Rab-1B"/>
    <property type="match status" value="1"/>
</dbReference>
<accession>A0A7S0YD33</accession>
<dbReference type="SMART" id="SM00173">
    <property type="entry name" value="RAS"/>
    <property type="match status" value="1"/>
</dbReference>
<dbReference type="Pfam" id="PF00071">
    <property type="entry name" value="Ras"/>
    <property type="match status" value="1"/>
</dbReference>
<gene>
    <name evidence="2" type="ORF">PPAR00522_LOCUS6277</name>
</gene>